<evidence type="ECO:0000313" key="10">
    <source>
        <dbReference type="EMBL" id="TKA64980.1"/>
    </source>
</evidence>
<comment type="subcellular location">
    <subcellularLocation>
        <location evidence="6 7">Peroxisome membrane</location>
    </subcellularLocation>
</comment>
<evidence type="ECO:0000256" key="8">
    <source>
        <dbReference type="SAM" id="MobiDB-lite"/>
    </source>
</evidence>
<gene>
    <name evidence="10" type="ORF">B0A49_11442</name>
</gene>
<organism evidence="10 11">
    <name type="scientific">Cryomyces minteri</name>
    <dbReference type="NCBI Taxonomy" id="331657"/>
    <lineage>
        <taxon>Eukaryota</taxon>
        <taxon>Fungi</taxon>
        <taxon>Dikarya</taxon>
        <taxon>Ascomycota</taxon>
        <taxon>Pezizomycotina</taxon>
        <taxon>Dothideomycetes</taxon>
        <taxon>Dothideomycetes incertae sedis</taxon>
        <taxon>Cryomyces</taxon>
    </lineage>
</organism>
<evidence type="ECO:0000256" key="4">
    <source>
        <dbReference type="ARBA" id="ARBA00029502"/>
    </source>
</evidence>
<dbReference type="STRING" id="331657.A0A4U0WNX1"/>
<feature type="region of interest" description="Disordered" evidence="8">
    <location>
        <begin position="231"/>
        <end position="288"/>
    </location>
</feature>
<reference evidence="10 11" key="1">
    <citation type="submission" date="2017-03" db="EMBL/GenBank/DDBJ databases">
        <title>Genomes of endolithic fungi from Antarctica.</title>
        <authorList>
            <person name="Coleine C."/>
            <person name="Masonjones S."/>
            <person name="Stajich J.E."/>
        </authorList>
    </citation>
    <scope>NUCLEOTIDE SEQUENCE [LARGE SCALE GENOMIC DNA]</scope>
    <source>
        <strain evidence="10 11">CCFEE 5187</strain>
    </source>
</reference>
<dbReference type="Pfam" id="PF04695">
    <property type="entry name" value="Pex14_N"/>
    <property type="match status" value="1"/>
</dbReference>
<keyword evidence="2" id="KW-0811">Translocation</keyword>
<feature type="domain" description="Peroxisome membrane anchor protein Pex14p N-terminal" evidence="9">
    <location>
        <begin position="62"/>
        <end position="103"/>
    </location>
</feature>
<evidence type="ECO:0000256" key="2">
    <source>
        <dbReference type="ARBA" id="ARBA00023010"/>
    </source>
</evidence>
<protein>
    <recommendedName>
        <fullName evidence="4 7">Peroxisomal membrane protein PEX14</fullName>
    </recommendedName>
    <alternativeName>
        <fullName evidence="5 7">Peroxin-14</fullName>
    </alternativeName>
</protein>
<evidence type="ECO:0000256" key="5">
    <source>
        <dbReference type="ARBA" id="ARBA00029691"/>
    </source>
</evidence>
<dbReference type="GO" id="GO:1990429">
    <property type="term" value="C:peroxisomal importomer complex"/>
    <property type="evidence" value="ECO:0007669"/>
    <property type="project" value="TreeGrafter"/>
</dbReference>
<keyword evidence="7" id="KW-0653">Protein transport</keyword>
<keyword evidence="3 7" id="KW-0576">Peroxisome</keyword>
<keyword evidence="7" id="KW-0472">Membrane</keyword>
<sequence>MADSTPKKASIPSWQRASALPVASTVGSPGAEDSTKQESAPAAVSPSPEKPSKDKLSEPEVSLLDQASKFLEDPTIQGAPTDRKIAFLESKGVSNENTQKLLGTSRNKEALSDLSASAASAWHDPVLEKKPPRQTQSVQPLTRDVPPIVTYPEFLTQPANPPPLITASRLLTTAYVTSSIAAAIYGLSKFIVAPMSENMTKARHDFASHAQTYLAGVNDQLSGLVSAVPSTTTKTTVPVSTDDAASEAETADSDPTELFHRDYGTQTSPDLSRRPSPASLPNPQTETVAPDSVLAGHERRLKIIHSHISEFLDDSTYNGTTAEEVETQLKDLEQYLDTLAYDRSGAWSGGVYGGGSNLLKEKDAISAVRDEIRGVKGVLLSAKNFPGSVRSTGGRVGVGA</sequence>
<dbReference type="GO" id="GO:0005102">
    <property type="term" value="F:signaling receptor binding"/>
    <property type="evidence" value="ECO:0007669"/>
    <property type="project" value="TreeGrafter"/>
</dbReference>
<dbReference type="PANTHER" id="PTHR23058">
    <property type="entry name" value="PEROXISOMAL MEMBRANE PROTEIN PEX14"/>
    <property type="match status" value="1"/>
</dbReference>
<dbReference type="GO" id="GO:0005778">
    <property type="term" value="C:peroxisomal membrane"/>
    <property type="evidence" value="ECO:0007669"/>
    <property type="project" value="UniProtKB-SubCell"/>
</dbReference>
<dbReference type="InterPro" id="IPR025655">
    <property type="entry name" value="PEX14"/>
</dbReference>
<proteinExistence type="inferred from homology"/>
<dbReference type="PANTHER" id="PTHR23058:SF5">
    <property type="entry name" value="PEROXISOMAL MEMBRANE PROTEIN PEX14"/>
    <property type="match status" value="1"/>
</dbReference>
<evidence type="ECO:0000256" key="1">
    <source>
        <dbReference type="ARBA" id="ARBA00005443"/>
    </source>
</evidence>
<feature type="region of interest" description="Disordered" evidence="8">
    <location>
        <begin position="1"/>
        <end position="79"/>
    </location>
</feature>
<dbReference type="GO" id="GO:0016560">
    <property type="term" value="P:protein import into peroxisome matrix, docking"/>
    <property type="evidence" value="ECO:0007669"/>
    <property type="project" value="UniProtKB-UniRule"/>
</dbReference>
<evidence type="ECO:0000259" key="9">
    <source>
        <dbReference type="Pfam" id="PF04695"/>
    </source>
</evidence>
<dbReference type="InterPro" id="IPR006785">
    <property type="entry name" value="Pex14_N"/>
</dbReference>
<keyword evidence="11" id="KW-1185">Reference proteome</keyword>
<dbReference type="OrthoDB" id="441517at2759"/>
<comment type="caution">
    <text evidence="10">The sequence shown here is derived from an EMBL/GenBank/DDBJ whole genome shotgun (WGS) entry which is preliminary data.</text>
</comment>
<evidence type="ECO:0000256" key="6">
    <source>
        <dbReference type="ARBA" id="ARBA00046271"/>
    </source>
</evidence>
<feature type="compositionally biased region" description="Acidic residues" evidence="8">
    <location>
        <begin position="244"/>
        <end position="255"/>
    </location>
</feature>
<evidence type="ECO:0000256" key="3">
    <source>
        <dbReference type="ARBA" id="ARBA00023140"/>
    </source>
</evidence>
<dbReference type="Proteomes" id="UP000308768">
    <property type="component" value="Unassembled WGS sequence"/>
</dbReference>
<accession>A0A4U0WNX1</accession>
<keyword evidence="7" id="KW-0813">Transport</keyword>
<evidence type="ECO:0000313" key="11">
    <source>
        <dbReference type="Proteomes" id="UP000308768"/>
    </source>
</evidence>
<comment type="similarity">
    <text evidence="1 7">Belongs to the peroxin-14 family.</text>
</comment>
<feature type="compositionally biased region" description="Low complexity" evidence="8">
    <location>
        <begin position="231"/>
        <end position="243"/>
    </location>
</feature>
<dbReference type="InterPro" id="IPR036388">
    <property type="entry name" value="WH-like_DNA-bd_sf"/>
</dbReference>
<dbReference type="AlphaFoldDB" id="A0A4U0WNX1"/>
<name>A0A4U0WNX1_9PEZI</name>
<dbReference type="EMBL" id="NAJN01001197">
    <property type="protein sequence ID" value="TKA64980.1"/>
    <property type="molecule type" value="Genomic_DNA"/>
</dbReference>
<evidence type="ECO:0000256" key="7">
    <source>
        <dbReference type="RuleBase" id="RU367032"/>
    </source>
</evidence>
<dbReference type="Gene3D" id="1.10.10.10">
    <property type="entry name" value="Winged helix-like DNA-binding domain superfamily/Winged helix DNA-binding domain"/>
    <property type="match status" value="1"/>
</dbReference>
<comment type="function">
    <text evidence="7">Component of the PEX13-PEX14 docking complex, a translocon channel that specifically mediates the import of peroxisomal cargo proteins bound to PEX5 receptor. The PEX13-PEX14 docking complex forms a large import pore which can be opened to a diameter of about 9 nm. Mechanistically, PEX5 receptor along with cargo proteins associates with the PEX14 subunit of the PEX13-PEX14 docking complex in the cytosol, leading to the insertion of the receptor into the organelle membrane with the concomitant translocation of the cargo into the peroxisome matrix.</text>
</comment>